<evidence type="ECO:0000256" key="4">
    <source>
        <dbReference type="ARBA" id="ARBA00022840"/>
    </source>
</evidence>
<dbReference type="HOGENOM" id="CLU_001832_3_3_7"/>
<evidence type="ECO:0000256" key="3">
    <source>
        <dbReference type="ARBA" id="ARBA00022806"/>
    </source>
</evidence>
<dbReference type="Gene3D" id="3.40.50.300">
    <property type="entry name" value="P-loop containing nucleotide triphosphate hydrolases"/>
    <property type="match status" value="2"/>
</dbReference>
<evidence type="ECO:0000256" key="1">
    <source>
        <dbReference type="ARBA" id="ARBA00022741"/>
    </source>
</evidence>
<organism evidence="7 8">
    <name type="scientific">Desulfobacter postgatei 2ac9</name>
    <dbReference type="NCBI Taxonomy" id="879212"/>
    <lineage>
        <taxon>Bacteria</taxon>
        <taxon>Pseudomonadati</taxon>
        <taxon>Thermodesulfobacteriota</taxon>
        <taxon>Desulfobacteria</taxon>
        <taxon>Desulfobacterales</taxon>
        <taxon>Desulfobacteraceae</taxon>
        <taxon>Desulfobacter</taxon>
    </lineage>
</organism>
<evidence type="ECO:0000259" key="5">
    <source>
        <dbReference type="PROSITE" id="PS51192"/>
    </source>
</evidence>
<dbReference type="CDD" id="cd18791">
    <property type="entry name" value="SF2_C_RHA"/>
    <property type="match status" value="1"/>
</dbReference>
<dbReference type="Pfam" id="PF11898">
    <property type="entry name" value="DUF3418"/>
    <property type="match status" value="1"/>
</dbReference>
<name>I5B627_9BACT</name>
<feature type="domain" description="Helicase ATP-binding" evidence="5">
    <location>
        <begin position="108"/>
        <end position="271"/>
    </location>
</feature>
<dbReference type="Pfam" id="PF00271">
    <property type="entry name" value="Helicase_C"/>
    <property type="match status" value="1"/>
</dbReference>
<dbReference type="PANTHER" id="PTHR18934:SF99">
    <property type="entry name" value="ATP-DEPENDENT RNA HELICASE DHX37-RELATED"/>
    <property type="match status" value="1"/>
</dbReference>
<protein>
    <submittedName>
        <fullName evidence="7">ATP-dependent helicase HrpA</fullName>
    </submittedName>
</protein>
<dbReference type="STRING" id="879212.DespoDRAFT_03147"/>
<reference evidence="7 8" key="2">
    <citation type="submission" date="2012-02" db="EMBL/GenBank/DDBJ databases">
        <title>Improved High-Quality Draft sequence of Desulfobacter postgatei 2ac9.</title>
        <authorList>
            <consortium name="US DOE Joint Genome Institute"/>
            <person name="Lucas S."/>
            <person name="Han J."/>
            <person name="Lapidus A."/>
            <person name="Cheng J.-F."/>
            <person name="Goodwin L."/>
            <person name="Pitluck S."/>
            <person name="Peters L."/>
            <person name="Ovchinnikova G."/>
            <person name="Held B."/>
            <person name="Detter J.C."/>
            <person name="Han C."/>
            <person name="Tapia R."/>
            <person name="Land M."/>
            <person name="Hauser L."/>
            <person name="Kyrpides N."/>
            <person name="Ivanova N."/>
            <person name="Pagani I."/>
            <person name="Orellana R."/>
            <person name="Lovley D."/>
            <person name="Woyke T."/>
        </authorList>
    </citation>
    <scope>NUCLEOTIDE SEQUENCE [LARGE SCALE GENOMIC DNA]</scope>
    <source>
        <strain evidence="7 8">2ac9</strain>
    </source>
</reference>
<dbReference type="InterPro" id="IPR027417">
    <property type="entry name" value="P-loop_NTPase"/>
</dbReference>
<feature type="domain" description="Helicase C-terminal" evidence="6">
    <location>
        <begin position="309"/>
        <end position="473"/>
    </location>
</feature>
<dbReference type="GO" id="GO:0016787">
    <property type="term" value="F:hydrolase activity"/>
    <property type="evidence" value="ECO:0007669"/>
    <property type="project" value="UniProtKB-KW"/>
</dbReference>
<dbReference type="Proteomes" id="UP000005778">
    <property type="component" value="Chromosome"/>
</dbReference>
<accession>I5B627</accession>
<evidence type="ECO:0000256" key="2">
    <source>
        <dbReference type="ARBA" id="ARBA00022801"/>
    </source>
</evidence>
<dbReference type="PROSITE" id="PS51192">
    <property type="entry name" value="HELICASE_ATP_BIND_1"/>
    <property type="match status" value="1"/>
</dbReference>
<reference evidence="7 8" key="1">
    <citation type="submission" date="2011-09" db="EMBL/GenBank/DDBJ databases">
        <authorList>
            <consortium name="US DOE Joint Genome Institute (JGI-PGF)"/>
            <person name="Lucas S."/>
            <person name="Han J."/>
            <person name="Lapidus A."/>
            <person name="Cheng J.-F."/>
            <person name="Goodwin L."/>
            <person name="Pitluck S."/>
            <person name="Peters L."/>
            <person name="Land M.L."/>
            <person name="Hauser L."/>
            <person name="Orellana R."/>
            <person name="Lovley D."/>
            <person name="Woyke T.J."/>
        </authorList>
    </citation>
    <scope>NUCLEOTIDE SEQUENCE [LARGE SCALE GENOMIC DNA]</scope>
    <source>
        <strain evidence="7 8">2ac9</strain>
    </source>
</reference>
<dbReference type="GO" id="GO:0003723">
    <property type="term" value="F:RNA binding"/>
    <property type="evidence" value="ECO:0007669"/>
    <property type="project" value="TreeGrafter"/>
</dbReference>
<dbReference type="GO" id="GO:0005524">
    <property type="term" value="F:ATP binding"/>
    <property type="evidence" value="ECO:0007669"/>
    <property type="project" value="UniProtKB-KW"/>
</dbReference>
<evidence type="ECO:0000259" key="6">
    <source>
        <dbReference type="PROSITE" id="PS51194"/>
    </source>
</evidence>
<dbReference type="InterPro" id="IPR010222">
    <property type="entry name" value="RNA_helicase_HrpA"/>
</dbReference>
<dbReference type="InterPro" id="IPR024590">
    <property type="entry name" value="HrpA_C"/>
</dbReference>
<dbReference type="SMART" id="SM00487">
    <property type="entry name" value="DEXDc"/>
    <property type="match status" value="1"/>
</dbReference>
<dbReference type="InterPro" id="IPR001650">
    <property type="entry name" value="Helicase_C-like"/>
</dbReference>
<keyword evidence="2" id="KW-0378">Hydrolase</keyword>
<proteinExistence type="predicted"/>
<dbReference type="SMART" id="SM00847">
    <property type="entry name" value="HA2"/>
    <property type="match status" value="1"/>
</dbReference>
<dbReference type="InterPro" id="IPR014001">
    <property type="entry name" value="Helicase_ATP-bd"/>
</dbReference>
<keyword evidence="1" id="KW-0547">Nucleotide-binding</keyword>
<dbReference type="eggNOG" id="COG1643">
    <property type="taxonomic scope" value="Bacteria"/>
</dbReference>
<evidence type="ECO:0000313" key="7">
    <source>
        <dbReference type="EMBL" id="EIM64940.1"/>
    </source>
</evidence>
<dbReference type="InterPro" id="IPR011545">
    <property type="entry name" value="DEAD/DEAH_box_helicase_dom"/>
</dbReference>
<dbReference type="EMBL" id="CM001488">
    <property type="protein sequence ID" value="EIM64940.1"/>
    <property type="molecule type" value="Genomic_DNA"/>
</dbReference>
<dbReference type="InterPro" id="IPR007502">
    <property type="entry name" value="Helicase-assoc_dom"/>
</dbReference>
<dbReference type="SMART" id="SM00490">
    <property type="entry name" value="HELICc"/>
    <property type="match status" value="1"/>
</dbReference>
<dbReference type="InterPro" id="IPR011709">
    <property type="entry name" value="DEAD-box_helicase_OB_fold"/>
</dbReference>
<keyword evidence="8" id="KW-1185">Reference proteome</keyword>
<sequence>MSIKKWTAVSNGLFDIFKTLATIGGIMSISDQIKTLIPKAMCRDRYMLARALRSRQKPGQGPGKNFLKDLLSRARASVDIRQQRMDNLPQNIRFDPNLPINAEKERIIKAIQDYPVVIISGETGSGKTTQIPKFCLEAGRGVSGMIGCTQPRRIAAMTVAKRIAFELNESLGQSVGYKIRFDDHTPDNAYIKLMTDGILLAETQQDRFLNHYDTLIVDEAHERSLNIDFVLGILRSLVKNRRDLKLIITSATIDTEKFSKAFDNAPVIEVSGRMYPVELIYAPIEEDNNNGESTGAPDDQGYVEAAAGHAADLLMRTRTGDILIFMPTEQDISETMEILKGKNLSGVTILPLFARLSAGDQAKIFASGPGRKVVVSTNVAETSLTIPGIKYVVDTGLARIPAYSPRTRTTALPVSPVSQSSANQRMGRCGRVENGVCIRLYDENDFNGRPFFTTPEILRSNLAEVILRMMALGLEDVSTFPFIDPPAAKSITDGFDILLELDAIAANKPGPQTGAKKRQGKKYRLTPSGRLMARLPMDPKLSRILLNAGDTGVLKEAVIITTALTVSDIRQRPADKIQAADQKHAQFKDPASDFITLLNIWNACIDARNRLKSRSALRKWCIENFLSFKRLREWQDIHGQITRIIKEHGIEQTAPPAEDLKAEDLESGQFEHGGPLYAAIHKALLHGYLAGIAQKKEKNLFTAAKGGQAVIFPGSGLFNKAGNWIVAAEYVKTSQLFARCVGNIDPAWIEEIGQSLCTRTYSDPHWEKKRGEVVASEQVSLFGLILASGRSVAYGKINPEESGELFIRHALVQGEIYQEFGFMTHNKNLIEEIATLEDKTRQRDILASDDEIYLFYQSRLPKPFYNIRTFAKFIKDKKDDTFLRMTREDLQKTDVDEALLARFPDTLTTDQGEFALDYEFNPGAKTDGVTLKVPSQDAALISPHQVETLVPGLLREKIAALIKALPKSHRIKLMPIQQRADFIADHLPDSDAPLYSKLSGVIQKHFNLVIPASAWSDEDLADHLKMRISIRDHKDREIKSLRDLSKLGTFATQRPVQKTNAFERTKKAFEKTGLREWNFPDIEQEIQLDEGNGTRRKAFPGLCCGPDSDSVTLTLFKTREMALESHAKGVCRLFEIMFPDDIKALKKDINRTEGLRRIAPYFNDKPTFARMAYNAMAKAFFQKEIFTQKAFDDHVQALRPKLYTLGRQAMEEILTVGREYATCFDLLQSLSLASKERPLIFEALTAIFNELKNLCPANFLELYDLNRIALLPKNLECLSIRARRWVDNPAKEAQKKQLVVPYEQKLAHLISSLDPGSSKEKSNAVEAFFWMLEEYKISVYAQELKTRFKISAKRLDEALLDLSTMI</sequence>
<gene>
    <name evidence="7" type="ORF">DespoDRAFT_03147</name>
</gene>
<keyword evidence="3 7" id="KW-0347">Helicase</keyword>
<dbReference type="PANTHER" id="PTHR18934">
    <property type="entry name" value="ATP-DEPENDENT RNA HELICASE"/>
    <property type="match status" value="1"/>
</dbReference>
<evidence type="ECO:0000313" key="8">
    <source>
        <dbReference type="Proteomes" id="UP000005778"/>
    </source>
</evidence>
<dbReference type="Pfam" id="PF00270">
    <property type="entry name" value="DEAD"/>
    <property type="match status" value="1"/>
</dbReference>
<dbReference type="GO" id="GO:0003724">
    <property type="term" value="F:RNA helicase activity"/>
    <property type="evidence" value="ECO:0007669"/>
    <property type="project" value="InterPro"/>
</dbReference>
<dbReference type="SUPFAM" id="SSF52540">
    <property type="entry name" value="P-loop containing nucleoside triphosphate hydrolases"/>
    <property type="match status" value="1"/>
</dbReference>
<dbReference type="FunFam" id="3.40.50.300:FF:001922">
    <property type="entry name" value="DEAH (Asp-Glu-Ala-His) box polypeptide 29"/>
    <property type="match status" value="1"/>
</dbReference>
<dbReference type="NCBIfam" id="TIGR01967">
    <property type="entry name" value="DEAH_box_HrpA"/>
    <property type="match status" value="1"/>
</dbReference>
<dbReference type="Pfam" id="PF07717">
    <property type="entry name" value="OB_NTP_bind"/>
    <property type="match status" value="1"/>
</dbReference>
<dbReference type="PROSITE" id="PS51194">
    <property type="entry name" value="HELICASE_CTER"/>
    <property type="match status" value="1"/>
</dbReference>
<dbReference type="Gene3D" id="1.20.120.1080">
    <property type="match status" value="1"/>
</dbReference>
<keyword evidence="4" id="KW-0067">ATP-binding</keyword>
<dbReference type="Pfam" id="PF21010">
    <property type="entry name" value="HA2_C"/>
    <property type="match status" value="1"/>
</dbReference>